<protein>
    <submittedName>
        <fullName evidence="2">Uncharacterized protein</fullName>
    </submittedName>
</protein>
<feature type="coiled-coil region" evidence="1">
    <location>
        <begin position="26"/>
        <end position="63"/>
    </location>
</feature>
<reference evidence="2" key="1">
    <citation type="submission" date="2014-11" db="EMBL/GenBank/DDBJ databases">
        <authorList>
            <person name="Amaro Gonzalez C."/>
        </authorList>
    </citation>
    <scope>NUCLEOTIDE SEQUENCE</scope>
</reference>
<accession>A0A0E9QP30</accession>
<evidence type="ECO:0000313" key="2">
    <source>
        <dbReference type="EMBL" id="JAH18696.1"/>
    </source>
</evidence>
<organism evidence="2">
    <name type="scientific">Anguilla anguilla</name>
    <name type="common">European freshwater eel</name>
    <name type="synonym">Muraena anguilla</name>
    <dbReference type="NCBI Taxonomy" id="7936"/>
    <lineage>
        <taxon>Eukaryota</taxon>
        <taxon>Metazoa</taxon>
        <taxon>Chordata</taxon>
        <taxon>Craniata</taxon>
        <taxon>Vertebrata</taxon>
        <taxon>Euteleostomi</taxon>
        <taxon>Actinopterygii</taxon>
        <taxon>Neopterygii</taxon>
        <taxon>Teleostei</taxon>
        <taxon>Anguilliformes</taxon>
        <taxon>Anguillidae</taxon>
        <taxon>Anguilla</taxon>
    </lineage>
</organism>
<dbReference type="AlphaFoldDB" id="A0A0E9QP30"/>
<dbReference type="InterPro" id="IPR029343">
    <property type="entry name" value="CCDC14"/>
</dbReference>
<proteinExistence type="predicted"/>
<dbReference type="Pfam" id="PF15254">
    <property type="entry name" value="CCDC14"/>
    <property type="match status" value="1"/>
</dbReference>
<dbReference type="EMBL" id="GBXM01089881">
    <property type="protein sequence ID" value="JAH18696.1"/>
    <property type="molecule type" value="Transcribed_RNA"/>
</dbReference>
<evidence type="ECO:0000256" key="1">
    <source>
        <dbReference type="SAM" id="Coils"/>
    </source>
</evidence>
<reference evidence="2" key="2">
    <citation type="journal article" date="2015" name="Fish Shellfish Immunol.">
        <title>Early steps in the European eel (Anguilla anguilla)-Vibrio vulnificus interaction in the gills: Role of the RtxA13 toxin.</title>
        <authorList>
            <person name="Callol A."/>
            <person name="Pajuelo D."/>
            <person name="Ebbesson L."/>
            <person name="Teles M."/>
            <person name="MacKenzie S."/>
            <person name="Amaro C."/>
        </authorList>
    </citation>
    <scope>NUCLEOTIDE SEQUENCE</scope>
</reference>
<sequence>MERERTEKEAQSVDCNFEMVSFHMANQSLQSQLKEMQQDIKALRKENRELQQRNLQLLQLTED</sequence>
<name>A0A0E9QP30_ANGAN</name>
<keyword evidence="1" id="KW-0175">Coiled coil</keyword>